<evidence type="ECO:0000313" key="2">
    <source>
        <dbReference type="Proteomes" id="UP000215453"/>
    </source>
</evidence>
<dbReference type="EMBL" id="LT882685">
    <property type="protein sequence ID" value="SMY28146.1"/>
    <property type="molecule type" value="Genomic_DNA"/>
</dbReference>
<reference evidence="1 2" key="1">
    <citation type="submission" date="2016-10" db="EMBL/GenBank/DDBJ databases">
        <authorList>
            <person name="Varghese N."/>
        </authorList>
    </citation>
    <scope>NUCLEOTIDE SEQUENCE [LARGE SCALE GENOMIC DNA]</scope>
</reference>
<organism evidence="1 2">
    <name type="scientific">Zymoseptoria tritici ST99CH_1A5</name>
    <dbReference type="NCBI Taxonomy" id="1276529"/>
    <lineage>
        <taxon>Eukaryota</taxon>
        <taxon>Fungi</taxon>
        <taxon>Dikarya</taxon>
        <taxon>Ascomycota</taxon>
        <taxon>Pezizomycotina</taxon>
        <taxon>Dothideomycetes</taxon>
        <taxon>Dothideomycetidae</taxon>
        <taxon>Mycosphaerellales</taxon>
        <taxon>Mycosphaerellaceae</taxon>
        <taxon>Zymoseptoria</taxon>
    </lineage>
</organism>
<dbReference type="AlphaFoldDB" id="A0A1Y6LUS8"/>
<proteinExistence type="predicted"/>
<protein>
    <submittedName>
        <fullName evidence="1">Uncharacterized protein</fullName>
    </submittedName>
</protein>
<accession>A0A1Y6LUS8</accession>
<sequence length="158" mass="17672">MTMEEVDQGKATNVEKAAHDVHSEVFRNGKLALHFTKIVEIFLMRHEERRISRREPPGLQSMAWMAAHRRRAQLTTPILSTMMMTTPTATATMAKATVRLREEADMDLAEMAAQDEVVEVQVVVAAQEAEAALGRTMAIIAMAAIKTRHQPLIPTPFH</sequence>
<gene>
    <name evidence="1" type="ORF">ZT1A5_G9591</name>
</gene>
<name>A0A1Y6LUS8_ZYMTR</name>
<evidence type="ECO:0000313" key="1">
    <source>
        <dbReference type="EMBL" id="SMY28146.1"/>
    </source>
</evidence>
<dbReference type="Proteomes" id="UP000215453">
    <property type="component" value="Chromosome 10"/>
</dbReference>